<dbReference type="GO" id="GO:0004386">
    <property type="term" value="F:helicase activity"/>
    <property type="evidence" value="ECO:0007669"/>
    <property type="project" value="UniProtKB-KW"/>
</dbReference>
<evidence type="ECO:0000256" key="4">
    <source>
        <dbReference type="ARBA" id="ARBA00022840"/>
    </source>
</evidence>
<evidence type="ECO:0000256" key="1">
    <source>
        <dbReference type="ARBA" id="ARBA00022741"/>
    </source>
</evidence>
<dbReference type="InterPro" id="IPR014001">
    <property type="entry name" value="Helicase_ATP-bd"/>
</dbReference>
<protein>
    <recommendedName>
        <fullName evidence="9">DEAD/DEAH box helicase</fullName>
    </recommendedName>
</protein>
<dbReference type="InterPro" id="IPR027417">
    <property type="entry name" value="P-loop_NTPase"/>
</dbReference>
<keyword evidence="4" id="KW-0067">ATP-binding</keyword>
<dbReference type="STRING" id="429727.VE26_06015"/>
<dbReference type="GO" id="GO:0003676">
    <property type="term" value="F:nucleic acid binding"/>
    <property type="evidence" value="ECO:0007669"/>
    <property type="project" value="InterPro"/>
</dbReference>
<dbReference type="SMART" id="SM00490">
    <property type="entry name" value="HELICc"/>
    <property type="match status" value="1"/>
</dbReference>
<dbReference type="PANTHER" id="PTHR47961:SF6">
    <property type="entry name" value="DNA-DIRECTED DNA POLYMERASE"/>
    <property type="match status" value="1"/>
</dbReference>
<name>A0A0F5FKY5_9HYPH</name>
<dbReference type="EMBL" id="JZEY01000054">
    <property type="protein sequence ID" value="KKB09473.1"/>
    <property type="molecule type" value="Genomic_DNA"/>
</dbReference>
<dbReference type="PANTHER" id="PTHR47961">
    <property type="entry name" value="DNA POLYMERASE THETA, PUTATIVE (AFU_ORTHOLOGUE AFUA_1G05260)-RELATED"/>
    <property type="match status" value="1"/>
</dbReference>
<dbReference type="Gene3D" id="3.40.50.300">
    <property type="entry name" value="P-loop containing nucleotide triphosphate hydrolases"/>
    <property type="match status" value="2"/>
</dbReference>
<keyword evidence="1" id="KW-0547">Nucleotide-binding</keyword>
<dbReference type="GO" id="GO:0005524">
    <property type="term" value="F:ATP binding"/>
    <property type="evidence" value="ECO:0007669"/>
    <property type="project" value="UniProtKB-KW"/>
</dbReference>
<dbReference type="AlphaFoldDB" id="A0A0F5FKY5"/>
<feature type="domain" description="Helicase C-terminal" evidence="6">
    <location>
        <begin position="592"/>
        <end position="744"/>
    </location>
</feature>
<sequence length="1059" mass="115985">MTSWIIDTISDDLRGSARNTIGEHLLADIGFEPAPRPAEFDFTSNAFALAAHNLLDRSEDADGGHTGSGNDLREAAEMAFEALRASALPRESEAATLHVLHTACYGILGDRTPDVRRYIRGHGIPAVLGEEVDWGARVRNGVYRLWLLLIRKDGWSDLDAVQHEVVALRQAQRGAEEDFLTRSDRPRADAWHLIASYHLSKAAELLAIYTSQGVVGDVFDIRSQLEAQFDRSIIACERAELVGFHGTVKLLAAAAERMVANSIWWVGRSASGRVVQFVQSMADRSKDRPVFEMLPPQRMALRDQGLLNSGARSVVVSLPTSGGKTFIAQFRILQALAAFESDRGWVAYIAPTRALVNQVCAKLRRDFAPLGIVVERVSPALDIDGVEADLLVDRDPNSAFRVLVGTPEKIDLLLRGGWEKKIGRPLTLVVVDEAHNLGSDARGLRLELMLATINRECRFSQFLLLTPFIENRAEVARWLSPDSHDDMSIEFNWRPNDRAIVLAQPSKGGKAGDFVLTLNTLHTSRSTIEINDTIPLCSGRELGLTWSKMNGKLSNIAAVTASCLNRRGPVIVVAQKVKDAWGLARTLSKDPELDQKLAARGSSTTNVDFVADFIAEEFGPNFELRSLIKKRIGLHHSGLSDDTKVLMEWLMENGELDTLVATTTIAQGLNFPVTAVVLASHQYPRGIDMSASDFWNLAGRAGRADQAGTGIVALAASDPDRTRTLTEYVGRNVSQLNSTLVDMVRKALSTGTRLDLPALFHIKEWSSFLQYLAHSYRQIGDHAEFATQIEQVLRGSFGFQKLRREDQASANRLVAAVNEYAAIIRNKPLALVDTTGFSWESVSIALAAARDVGIRASSWDASTLFSANNTTLKDAFGVLLQVPELRTELAEVIGGDRGNGDLLARIVKDWVNGASLLDLANEYFRSSKDDETKAMSKACKLVYGRLTSTASWGLSAIQSLTIGNAMDSMTEEEQRTFRNLPSRIYYGVNSDAAIDLRLMGVPRNAAQPLSNYLAAKAPSRGLAPMRAALSGLTAADWGDAVGPAGPTYHRAWRILEGLE</sequence>
<evidence type="ECO:0000259" key="5">
    <source>
        <dbReference type="PROSITE" id="PS51192"/>
    </source>
</evidence>
<reference evidence="7 8" key="1">
    <citation type="submission" date="2015-03" db="EMBL/GenBank/DDBJ databases">
        <authorList>
            <person name="Hassan Y."/>
            <person name="Lepp D."/>
            <person name="Li X.-Z."/>
            <person name="Zhou T."/>
        </authorList>
    </citation>
    <scope>NUCLEOTIDE SEQUENCE [LARGE SCALE GENOMIC DNA]</scope>
    <source>
        <strain evidence="7 8">IPL18</strain>
    </source>
</reference>
<keyword evidence="2" id="KW-0378">Hydrolase</keyword>
<evidence type="ECO:0000256" key="2">
    <source>
        <dbReference type="ARBA" id="ARBA00022801"/>
    </source>
</evidence>
<dbReference type="Pfam" id="PF00270">
    <property type="entry name" value="DEAD"/>
    <property type="match status" value="1"/>
</dbReference>
<evidence type="ECO:0000313" key="8">
    <source>
        <dbReference type="Proteomes" id="UP000033649"/>
    </source>
</evidence>
<organism evidence="7 8">
    <name type="scientific">Devosia chinhatensis</name>
    <dbReference type="NCBI Taxonomy" id="429727"/>
    <lineage>
        <taxon>Bacteria</taxon>
        <taxon>Pseudomonadati</taxon>
        <taxon>Pseudomonadota</taxon>
        <taxon>Alphaproteobacteria</taxon>
        <taxon>Hyphomicrobiales</taxon>
        <taxon>Devosiaceae</taxon>
        <taxon>Devosia</taxon>
    </lineage>
</organism>
<dbReference type="PATRIC" id="fig|429727.3.peg.1249"/>
<comment type="caution">
    <text evidence="7">The sequence shown here is derived from an EMBL/GenBank/DDBJ whole genome shotgun (WGS) entry which is preliminary data.</text>
</comment>
<dbReference type="RefSeq" id="WP_046104167.1">
    <property type="nucleotide sequence ID" value="NZ_JZEY01000054.1"/>
</dbReference>
<keyword evidence="8" id="KW-1185">Reference proteome</keyword>
<dbReference type="SMART" id="SM00487">
    <property type="entry name" value="DEXDc"/>
    <property type="match status" value="1"/>
</dbReference>
<dbReference type="Proteomes" id="UP000033649">
    <property type="component" value="Unassembled WGS sequence"/>
</dbReference>
<dbReference type="PROSITE" id="PS51194">
    <property type="entry name" value="HELICASE_CTER"/>
    <property type="match status" value="1"/>
</dbReference>
<dbReference type="SUPFAM" id="SSF52540">
    <property type="entry name" value="P-loop containing nucleoside triphosphate hydrolases"/>
    <property type="match status" value="1"/>
</dbReference>
<proteinExistence type="predicted"/>
<evidence type="ECO:0000259" key="6">
    <source>
        <dbReference type="PROSITE" id="PS51194"/>
    </source>
</evidence>
<dbReference type="InterPro" id="IPR011545">
    <property type="entry name" value="DEAD/DEAH_box_helicase_dom"/>
</dbReference>
<evidence type="ECO:0000313" key="7">
    <source>
        <dbReference type="EMBL" id="KKB09473.1"/>
    </source>
</evidence>
<dbReference type="PROSITE" id="PS51192">
    <property type="entry name" value="HELICASE_ATP_BIND_1"/>
    <property type="match status" value="1"/>
</dbReference>
<dbReference type="CDD" id="cd17921">
    <property type="entry name" value="DEXHc_Ski2"/>
    <property type="match status" value="1"/>
</dbReference>
<accession>A0A0F5FKY5</accession>
<keyword evidence="3" id="KW-0347">Helicase</keyword>
<evidence type="ECO:0008006" key="9">
    <source>
        <dbReference type="Google" id="ProtNLM"/>
    </source>
</evidence>
<dbReference type="InterPro" id="IPR050474">
    <property type="entry name" value="Hel308_SKI2-like"/>
</dbReference>
<dbReference type="GO" id="GO:0016787">
    <property type="term" value="F:hydrolase activity"/>
    <property type="evidence" value="ECO:0007669"/>
    <property type="project" value="UniProtKB-KW"/>
</dbReference>
<feature type="domain" description="Helicase ATP-binding" evidence="5">
    <location>
        <begin position="305"/>
        <end position="471"/>
    </location>
</feature>
<gene>
    <name evidence="7" type="ORF">VE26_06015</name>
</gene>
<evidence type="ECO:0000256" key="3">
    <source>
        <dbReference type="ARBA" id="ARBA00022806"/>
    </source>
</evidence>
<dbReference type="OrthoDB" id="9815222at2"/>
<dbReference type="InterPro" id="IPR001650">
    <property type="entry name" value="Helicase_C-like"/>
</dbReference>